<dbReference type="AlphaFoldDB" id="A0AB39BN21"/>
<dbReference type="EMBL" id="CP162550">
    <property type="protein sequence ID" value="XDI35186.1"/>
    <property type="molecule type" value="Genomic_DNA"/>
</dbReference>
<keyword evidence="1" id="KW-0614">Plasmid</keyword>
<proteinExistence type="predicted"/>
<sequence>MGKVEEKKKRKVRADKKMEIKPTVHHSLKEAIYGLSYITDRPVKDVAEAIVVSGLESKKVIEYLSNDFRRDFLQGSTLYVGDLERDSKQKDQTSGVKGRLSIRFQQHDFESIKQLAFALDVTPSRATSIIIDASIRNSNFIDRYLQRTVRAQLDKRRLLELKKIMRFITQNNPYEEFTWGDFISWLLFELKNGTGKLSDWVDQNKIK</sequence>
<name>A0AB39BN21_9BACI</name>
<reference evidence="1" key="1">
    <citation type="submission" date="2024-07" db="EMBL/GenBank/DDBJ databases">
        <title>Identification and characteristics of an arsenic-resistant bacterial isolate, which belongs to a novel species.</title>
        <authorList>
            <person name="Juszczyk A."/>
            <person name="Kowalczyk A."/>
            <person name="Was K."/>
            <person name="Kosowicz W."/>
            <person name="Budzyn A."/>
            <person name="Latowski D."/>
        </authorList>
    </citation>
    <scope>NUCLEOTIDE SEQUENCE</scope>
    <source>
        <strain evidence="1">As8PL</strain>
        <plasmid evidence="1">unnamed</plasmid>
    </source>
</reference>
<dbReference type="RefSeq" id="WP_368502800.1">
    <property type="nucleotide sequence ID" value="NZ_CP162550.1"/>
</dbReference>
<evidence type="ECO:0000313" key="1">
    <source>
        <dbReference type="EMBL" id="XDI35186.1"/>
    </source>
</evidence>
<geneLocation type="plasmid" evidence="1">
    <name>unnamed</name>
</geneLocation>
<accession>A0AB39BN21</accession>
<protein>
    <submittedName>
        <fullName evidence="1">Uncharacterized protein</fullName>
    </submittedName>
</protein>
<gene>
    <name evidence="1" type="ORF">AB3N04_00245</name>
</gene>
<organism evidence="1">
    <name type="scientific">Alkalihalophilus sp. As8PL</name>
    <dbReference type="NCBI Taxonomy" id="3237103"/>
    <lineage>
        <taxon>Bacteria</taxon>
        <taxon>Bacillati</taxon>
        <taxon>Bacillota</taxon>
        <taxon>Bacilli</taxon>
        <taxon>Bacillales</taxon>
        <taxon>Bacillaceae</taxon>
        <taxon>Alkalihalophilus</taxon>
    </lineage>
</organism>